<dbReference type="Pfam" id="PF01155">
    <property type="entry name" value="HypA"/>
    <property type="match status" value="1"/>
</dbReference>
<dbReference type="Proteomes" id="UP000261166">
    <property type="component" value="Unassembled WGS sequence"/>
</dbReference>
<evidence type="ECO:0000313" key="7">
    <source>
        <dbReference type="Proteomes" id="UP000260812"/>
    </source>
</evidence>
<reference evidence="6 8" key="1">
    <citation type="submission" date="2018-08" db="EMBL/GenBank/DDBJ databases">
        <title>A genome reference for cultivated species of the human gut microbiota.</title>
        <authorList>
            <person name="Zou Y."/>
            <person name="Xue W."/>
            <person name="Luo G."/>
        </authorList>
    </citation>
    <scope>NUCLEOTIDE SEQUENCE [LARGE SCALE GENOMIC DNA]</scope>
    <source>
        <strain evidence="6 8">AF26-4BH</strain>
        <strain evidence="5">TF05-5AC</strain>
    </source>
</reference>
<keyword evidence="2 4" id="KW-0479">Metal-binding</keyword>
<dbReference type="PIRSF" id="PIRSF004761">
    <property type="entry name" value="Hydrgn_mat_HypA"/>
    <property type="match status" value="1"/>
</dbReference>
<keyword evidence="1 4" id="KW-0533">Nickel</keyword>
<comment type="caution">
    <text evidence="6">The sequence shown here is derived from an EMBL/GenBank/DDBJ whole genome shotgun (WGS) entry which is preliminary data.</text>
</comment>
<name>A0A3E3IE90_9FIRM</name>
<dbReference type="GO" id="GO:0008270">
    <property type="term" value="F:zinc ion binding"/>
    <property type="evidence" value="ECO:0007669"/>
    <property type="project" value="UniProtKB-UniRule"/>
</dbReference>
<dbReference type="GeneID" id="97986889"/>
<comment type="function">
    <text evidence="4">Involved in the maturation of [NiFe] hydrogenases. Required for nickel insertion into the metal center of the hydrogenase.</text>
</comment>
<dbReference type="PANTHER" id="PTHR34535">
    <property type="entry name" value="HYDROGENASE MATURATION FACTOR HYPA"/>
    <property type="match status" value="1"/>
</dbReference>
<feature type="binding site" evidence="4">
    <location>
        <position position="74"/>
    </location>
    <ligand>
        <name>Zn(2+)</name>
        <dbReference type="ChEBI" id="CHEBI:29105"/>
    </ligand>
</feature>
<evidence type="ECO:0000256" key="3">
    <source>
        <dbReference type="ARBA" id="ARBA00022833"/>
    </source>
</evidence>
<feature type="binding site" evidence="4">
    <location>
        <position position="77"/>
    </location>
    <ligand>
        <name>Zn(2+)</name>
        <dbReference type="ChEBI" id="CHEBI:29105"/>
    </ligand>
</feature>
<comment type="similarity">
    <text evidence="4">Belongs to the HypA/HybF family.</text>
</comment>
<evidence type="ECO:0000313" key="6">
    <source>
        <dbReference type="EMBL" id="RGE65390.1"/>
    </source>
</evidence>
<organism evidence="6 8">
    <name type="scientific">Eisenbergiella massiliensis</name>
    <dbReference type="NCBI Taxonomy" id="1720294"/>
    <lineage>
        <taxon>Bacteria</taxon>
        <taxon>Bacillati</taxon>
        <taxon>Bacillota</taxon>
        <taxon>Clostridia</taxon>
        <taxon>Lachnospirales</taxon>
        <taxon>Lachnospiraceae</taxon>
        <taxon>Eisenbergiella</taxon>
    </lineage>
</organism>
<accession>A0A3E3IE90</accession>
<dbReference type="EMBL" id="QVLU01000036">
    <property type="protein sequence ID" value="RGE65390.1"/>
    <property type="molecule type" value="Genomic_DNA"/>
</dbReference>
<dbReference type="RefSeq" id="WP_117531582.1">
    <property type="nucleotide sequence ID" value="NZ_QVLU01000036.1"/>
</dbReference>
<sequence length="114" mass="12866">MHELGIIVHISRTLDEVAKENNLTEIGSVTLEIGEVSGIVPDYMTDCWKYYRKKSELFKESDLKIEILPAVTYCEACQKTYPTVEFGRQCPGCGSFETYLLTGNECSIKEIEAC</sequence>
<dbReference type="PANTHER" id="PTHR34535:SF3">
    <property type="entry name" value="HYDROGENASE MATURATION FACTOR HYPA"/>
    <property type="match status" value="1"/>
</dbReference>
<evidence type="ECO:0000256" key="1">
    <source>
        <dbReference type="ARBA" id="ARBA00022596"/>
    </source>
</evidence>
<evidence type="ECO:0000313" key="5">
    <source>
        <dbReference type="EMBL" id="RGE62591.1"/>
    </source>
</evidence>
<gene>
    <name evidence="4" type="primary">hypA</name>
    <name evidence="6" type="ORF">DWY69_26370</name>
    <name evidence="5" type="ORF">DXC51_08360</name>
</gene>
<protein>
    <recommendedName>
        <fullName evidence="4">Hydrogenase maturation factor HypA</fullName>
    </recommendedName>
</protein>
<dbReference type="GO" id="GO:0051604">
    <property type="term" value="P:protein maturation"/>
    <property type="evidence" value="ECO:0007669"/>
    <property type="project" value="InterPro"/>
</dbReference>
<dbReference type="InterPro" id="IPR000688">
    <property type="entry name" value="HypA/HybF"/>
</dbReference>
<evidence type="ECO:0000313" key="8">
    <source>
        <dbReference type="Proteomes" id="UP000261166"/>
    </source>
</evidence>
<dbReference type="HAMAP" id="MF_00213">
    <property type="entry name" value="HypA_HybF"/>
    <property type="match status" value="1"/>
</dbReference>
<dbReference type="EMBL" id="QVLV01000004">
    <property type="protein sequence ID" value="RGE62591.1"/>
    <property type="molecule type" value="Genomic_DNA"/>
</dbReference>
<keyword evidence="3 4" id="KW-0862">Zinc</keyword>
<dbReference type="OrthoDB" id="9800361at2"/>
<feature type="binding site" evidence="4">
    <location>
        <position position="90"/>
    </location>
    <ligand>
        <name>Zn(2+)</name>
        <dbReference type="ChEBI" id="CHEBI:29105"/>
    </ligand>
</feature>
<dbReference type="AlphaFoldDB" id="A0A3E3IE90"/>
<dbReference type="Gene3D" id="3.30.2320.80">
    <property type="match status" value="1"/>
</dbReference>
<evidence type="ECO:0000256" key="4">
    <source>
        <dbReference type="HAMAP-Rule" id="MF_00213"/>
    </source>
</evidence>
<feature type="binding site" evidence="4">
    <location>
        <position position="2"/>
    </location>
    <ligand>
        <name>Ni(2+)</name>
        <dbReference type="ChEBI" id="CHEBI:49786"/>
    </ligand>
</feature>
<dbReference type="Proteomes" id="UP000260812">
    <property type="component" value="Unassembled WGS sequence"/>
</dbReference>
<dbReference type="GO" id="GO:0016151">
    <property type="term" value="F:nickel cation binding"/>
    <property type="evidence" value="ECO:0007669"/>
    <property type="project" value="UniProtKB-UniRule"/>
</dbReference>
<evidence type="ECO:0000256" key="2">
    <source>
        <dbReference type="ARBA" id="ARBA00022723"/>
    </source>
</evidence>
<keyword evidence="7" id="KW-1185">Reference proteome</keyword>
<proteinExistence type="inferred from homology"/>
<feature type="binding site" evidence="4">
    <location>
        <position position="93"/>
    </location>
    <ligand>
        <name>Zn(2+)</name>
        <dbReference type="ChEBI" id="CHEBI:29105"/>
    </ligand>
</feature>